<feature type="signal peptide" evidence="2">
    <location>
        <begin position="1"/>
        <end position="23"/>
    </location>
</feature>
<keyword evidence="2" id="KW-0732">Signal</keyword>
<sequence>MRQLMIAALAAALMLPWAGPASGTEPHCQISRDTGKCLITAIDPGTPALPDRFPHDATRPASDTKPADDSGPGSPCIWKAEASYSASNSSPVPCTSEHGIWSNQSNCYIGTTPVDPQPPATAPEWQGHPSGEGAIYGCYNVAGGLRGAIWLADPPNAADAGPAPGEVAQIAVERMGLRAIEIGMSPSPNGAGVVGQPTWLWVQDPGERTTGPITRTASAGSVTVTATARLERIVWDMGDGAQVVCTGTGTPYTADRGRSASPDCGHTYTRESGYEPGQRYTVTATSEWVVEWRGAGQTGSLDLDGLARNVQVSVGEAQVLVN</sequence>
<accession>A0ABP8XEY9</accession>
<evidence type="ECO:0000313" key="4">
    <source>
        <dbReference type="Proteomes" id="UP001500843"/>
    </source>
</evidence>
<evidence type="ECO:0008006" key="5">
    <source>
        <dbReference type="Google" id="ProtNLM"/>
    </source>
</evidence>
<proteinExistence type="predicted"/>
<dbReference type="Proteomes" id="UP001500843">
    <property type="component" value="Unassembled WGS sequence"/>
</dbReference>
<evidence type="ECO:0000313" key="3">
    <source>
        <dbReference type="EMBL" id="GAA4706726.1"/>
    </source>
</evidence>
<feature type="chain" id="PRO_5045237367" description="ATP/GTP-binding protein" evidence="2">
    <location>
        <begin position="24"/>
        <end position="322"/>
    </location>
</feature>
<comment type="caution">
    <text evidence="3">The sequence shown here is derived from an EMBL/GenBank/DDBJ whole genome shotgun (WGS) entry which is preliminary data.</text>
</comment>
<name>A0ABP8XEY9_9MICO</name>
<evidence type="ECO:0000256" key="2">
    <source>
        <dbReference type="SAM" id="SignalP"/>
    </source>
</evidence>
<keyword evidence="4" id="KW-1185">Reference proteome</keyword>
<organism evidence="3 4">
    <name type="scientific">Promicromonospora umidemergens</name>
    <dbReference type="NCBI Taxonomy" id="629679"/>
    <lineage>
        <taxon>Bacteria</taxon>
        <taxon>Bacillati</taxon>
        <taxon>Actinomycetota</taxon>
        <taxon>Actinomycetes</taxon>
        <taxon>Micrococcales</taxon>
        <taxon>Promicromonosporaceae</taxon>
        <taxon>Promicromonospora</taxon>
    </lineage>
</organism>
<feature type="region of interest" description="Disordered" evidence="1">
    <location>
        <begin position="46"/>
        <end position="76"/>
    </location>
</feature>
<dbReference type="EMBL" id="BAABHM010000012">
    <property type="protein sequence ID" value="GAA4706726.1"/>
    <property type="molecule type" value="Genomic_DNA"/>
</dbReference>
<reference evidence="4" key="1">
    <citation type="journal article" date="2019" name="Int. J. Syst. Evol. Microbiol.">
        <title>The Global Catalogue of Microorganisms (GCM) 10K type strain sequencing project: providing services to taxonomists for standard genome sequencing and annotation.</title>
        <authorList>
            <consortium name="The Broad Institute Genomics Platform"/>
            <consortium name="The Broad Institute Genome Sequencing Center for Infectious Disease"/>
            <person name="Wu L."/>
            <person name="Ma J."/>
        </authorList>
    </citation>
    <scope>NUCLEOTIDE SEQUENCE [LARGE SCALE GENOMIC DNA]</scope>
    <source>
        <strain evidence="4">JCM 17975</strain>
    </source>
</reference>
<evidence type="ECO:0000256" key="1">
    <source>
        <dbReference type="SAM" id="MobiDB-lite"/>
    </source>
</evidence>
<protein>
    <recommendedName>
        <fullName evidence="5">ATP/GTP-binding protein</fullName>
    </recommendedName>
</protein>
<gene>
    <name evidence="3" type="ORF">GCM10023198_31240</name>
</gene>